<dbReference type="RefSeq" id="WP_121153538.1">
    <property type="nucleotide sequence ID" value="NZ_RBKT01000001.1"/>
</dbReference>
<organism evidence="3 4">
    <name type="scientific">Micromonospora pisi</name>
    <dbReference type="NCBI Taxonomy" id="589240"/>
    <lineage>
        <taxon>Bacteria</taxon>
        <taxon>Bacillati</taxon>
        <taxon>Actinomycetota</taxon>
        <taxon>Actinomycetes</taxon>
        <taxon>Micromonosporales</taxon>
        <taxon>Micromonosporaceae</taxon>
        <taxon>Micromonospora</taxon>
    </lineage>
</organism>
<dbReference type="Proteomes" id="UP000277671">
    <property type="component" value="Unassembled WGS sequence"/>
</dbReference>
<accession>A0A495JBX6</accession>
<dbReference type="SUPFAM" id="SSF55961">
    <property type="entry name" value="Bet v1-like"/>
    <property type="match status" value="1"/>
</dbReference>
<dbReference type="OrthoDB" id="3365660at2"/>
<comment type="similarity">
    <text evidence="1">Belongs to the AHA1 family.</text>
</comment>
<evidence type="ECO:0000256" key="1">
    <source>
        <dbReference type="ARBA" id="ARBA00006817"/>
    </source>
</evidence>
<gene>
    <name evidence="3" type="ORF">BDK92_0083</name>
</gene>
<dbReference type="InterPro" id="IPR013538">
    <property type="entry name" value="ASHA1/2-like_C"/>
</dbReference>
<evidence type="ECO:0000313" key="3">
    <source>
        <dbReference type="EMBL" id="RKR85872.1"/>
    </source>
</evidence>
<reference evidence="3 4" key="1">
    <citation type="submission" date="2018-10" db="EMBL/GenBank/DDBJ databases">
        <title>Sequencing the genomes of 1000 actinobacteria strains.</title>
        <authorList>
            <person name="Klenk H.-P."/>
        </authorList>
    </citation>
    <scope>NUCLEOTIDE SEQUENCE [LARGE SCALE GENOMIC DNA]</scope>
    <source>
        <strain evidence="3 4">DSM 45175</strain>
    </source>
</reference>
<dbReference type="Gene3D" id="3.30.530.20">
    <property type="match status" value="1"/>
</dbReference>
<keyword evidence="4" id="KW-1185">Reference proteome</keyword>
<name>A0A495JBX6_9ACTN</name>
<feature type="domain" description="Activator of Hsp90 ATPase homologue 1/2-like C-terminal" evidence="2">
    <location>
        <begin position="15"/>
        <end position="135"/>
    </location>
</feature>
<dbReference type="EMBL" id="RBKT01000001">
    <property type="protein sequence ID" value="RKR85872.1"/>
    <property type="molecule type" value="Genomic_DNA"/>
</dbReference>
<dbReference type="AlphaFoldDB" id="A0A495JBX6"/>
<proteinExistence type="inferred from homology"/>
<sequence>MSTPGFDYTITRTLDAPVDKVWDAWVNPDNYGQWASAEQVALDVRPGGAWSAVMVIPGGARIPLSGTYTEVVPNKRLVMGMNVPGRGEPAIMDLDLTADGDRTQITLSQSFDTAEERDQAEQGSNMLLDGLTSFLAAA</sequence>
<protein>
    <submittedName>
        <fullName evidence="3">Uncharacterized protein YndB with AHSA1/START domain</fullName>
    </submittedName>
</protein>
<dbReference type="Pfam" id="PF08327">
    <property type="entry name" value="AHSA1"/>
    <property type="match status" value="1"/>
</dbReference>
<comment type="caution">
    <text evidence="3">The sequence shown here is derived from an EMBL/GenBank/DDBJ whole genome shotgun (WGS) entry which is preliminary data.</text>
</comment>
<dbReference type="CDD" id="cd07814">
    <property type="entry name" value="SRPBCC_CalC_Aha1-like"/>
    <property type="match status" value="1"/>
</dbReference>
<evidence type="ECO:0000259" key="2">
    <source>
        <dbReference type="Pfam" id="PF08327"/>
    </source>
</evidence>
<dbReference type="InterPro" id="IPR023393">
    <property type="entry name" value="START-like_dom_sf"/>
</dbReference>
<evidence type="ECO:0000313" key="4">
    <source>
        <dbReference type="Proteomes" id="UP000277671"/>
    </source>
</evidence>